<dbReference type="InterPro" id="IPR011601">
    <property type="entry name" value="MurB_C"/>
</dbReference>
<evidence type="ECO:0000256" key="19">
    <source>
        <dbReference type="HAMAP-Rule" id="MF_00037"/>
    </source>
</evidence>
<dbReference type="NCBIfam" id="TIGR00179">
    <property type="entry name" value="murB"/>
    <property type="match status" value="1"/>
</dbReference>
<keyword evidence="13 19" id="KW-0573">Peptidoglycan synthesis</keyword>
<evidence type="ECO:0000313" key="22">
    <source>
        <dbReference type="Proteomes" id="UP000011021"/>
    </source>
</evidence>
<dbReference type="InterPro" id="IPR036318">
    <property type="entry name" value="FAD-bd_PCMH-like_sf"/>
</dbReference>
<proteinExistence type="inferred from homology"/>
<evidence type="ECO:0000256" key="9">
    <source>
        <dbReference type="ARBA" id="ARBA00022630"/>
    </source>
</evidence>
<dbReference type="GO" id="GO:0009252">
    <property type="term" value="P:peptidoglycan biosynthetic process"/>
    <property type="evidence" value="ECO:0007669"/>
    <property type="project" value="UniProtKB-UniRule"/>
</dbReference>
<dbReference type="GO" id="GO:0008762">
    <property type="term" value="F:UDP-N-acetylmuramate dehydrogenase activity"/>
    <property type="evidence" value="ECO:0007669"/>
    <property type="project" value="UniProtKB-UniRule"/>
</dbReference>
<comment type="catalytic activity">
    <reaction evidence="18 19">
        <text>UDP-N-acetyl-alpha-D-muramate + NADP(+) = UDP-N-acetyl-3-O-(1-carboxyvinyl)-alpha-D-glucosamine + NADPH + H(+)</text>
        <dbReference type="Rhea" id="RHEA:12248"/>
        <dbReference type="ChEBI" id="CHEBI:15378"/>
        <dbReference type="ChEBI" id="CHEBI:57783"/>
        <dbReference type="ChEBI" id="CHEBI:58349"/>
        <dbReference type="ChEBI" id="CHEBI:68483"/>
        <dbReference type="ChEBI" id="CHEBI:70757"/>
        <dbReference type="EC" id="1.3.1.98"/>
    </reaction>
</comment>
<dbReference type="GO" id="GO:0071555">
    <property type="term" value="P:cell wall organization"/>
    <property type="evidence" value="ECO:0007669"/>
    <property type="project" value="UniProtKB-KW"/>
</dbReference>
<dbReference type="GO" id="GO:0008360">
    <property type="term" value="P:regulation of cell shape"/>
    <property type="evidence" value="ECO:0007669"/>
    <property type="project" value="UniProtKB-KW"/>
</dbReference>
<evidence type="ECO:0000256" key="6">
    <source>
        <dbReference type="ARBA" id="ARBA00015188"/>
    </source>
</evidence>
<dbReference type="Pfam" id="PF02873">
    <property type="entry name" value="MurB_C"/>
    <property type="match status" value="1"/>
</dbReference>
<dbReference type="InterPro" id="IPR016169">
    <property type="entry name" value="FAD-bd_PCMH_sub2"/>
</dbReference>
<evidence type="ECO:0000256" key="16">
    <source>
        <dbReference type="ARBA" id="ARBA00023316"/>
    </source>
</evidence>
<evidence type="ECO:0000256" key="3">
    <source>
        <dbReference type="ARBA" id="ARBA00004496"/>
    </source>
</evidence>
<dbReference type="UniPathway" id="UPA00219"/>
<dbReference type="SUPFAM" id="SSF56176">
    <property type="entry name" value="FAD-binding/transporter-associated domain-like"/>
    <property type="match status" value="1"/>
</dbReference>
<keyword evidence="15 19" id="KW-0131">Cell cycle</keyword>
<keyword evidence="14 19" id="KW-0560">Oxidoreductase</keyword>
<dbReference type="GO" id="GO:0071949">
    <property type="term" value="F:FAD binding"/>
    <property type="evidence" value="ECO:0007669"/>
    <property type="project" value="InterPro"/>
</dbReference>
<evidence type="ECO:0000256" key="7">
    <source>
        <dbReference type="ARBA" id="ARBA00022490"/>
    </source>
</evidence>
<dbReference type="InterPro" id="IPR016166">
    <property type="entry name" value="FAD-bd_PCMH"/>
</dbReference>
<comment type="similarity">
    <text evidence="19">Belongs to the MurB family.</text>
</comment>
<dbReference type="PANTHER" id="PTHR21071">
    <property type="entry name" value="UDP-N-ACETYLENOLPYRUVOYLGLUCOSAMINE REDUCTASE"/>
    <property type="match status" value="1"/>
</dbReference>
<dbReference type="RefSeq" id="WP_005673427.1">
    <property type="nucleotide sequence ID" value="NZ_CP146288.1"/>
</dbReference>
<dbReference type="Pfam" id="PF01565">
    <property type="entry name" value="FAD_binding_4"/>
    <property type="match status" value="1"/>
</dbReference>
<evidence type="ECO:0000256" key="8">
    <source>
        <dbReference type="ARBA" id="ARBA00022618"/>
    </source>
</evidence>
<reference evidence="21 22" key="1">
    <citation type="submission" date="2010-12" db="EMBL/GenBank/DDBJ databases">
        <authorList>
            <person name="Muzny D."/>
            <person name="Qin X."/>
            <person name="Deng J."/>
            <person name="Jiang H."/>
            <person name="Liu Y."/>
            <person name="Qu J."/>
            <person name="Song X.-Z."/>
            <person name="Zhang L."/>
            <person name="Thornton R."/>
            <person name="Coyle M."/>
            <person name="Francisco L."/>
            <person name="Jackson L."/>
            <person name="Javaid M."/>
            <person name="Korchina V."/>
            <person name="Kovar C."/>
            <person name="Mata R."/>
            <person name="Mathew T."/>
            <person name="Ngo R."/>
            <person name="Nguyen L."/>
            <person name="Nguyen N."/>
            <person name="Okwuonu G."/>
            <person name="Ongeri F."/>
            <person name="Pham C."/>
            <person name="Simmons D."/>
            <person name="Wilczek-Boney K."/>
            <person name="Hale W."/>
            <person name="Jakkamsetti A."/>
            <person name="Pham P."/>
            <person name="Ruth R."/>
            <person name="San Lucas F."/>
            <person name="Warren J."/>
            <person name="Zhang J."/>
            <person name="Zhao Z."/>
            <person name="Zhou C."/>
            <person name="Zhu D."/>
            <person name="Lee S."/>
            <person name="Bess C."/>
            <person name="Blankenburg K."/>
            <person name="Forbes L."/>
            <person name="Fu Q."/>
            <person name="Gubbala S."/>
            <person name="Hirani K."/>
            <person name="Jayaseelan J.C."/>
            <person name="Lara F."/>
            <person name="Munidasa M."/>
            <person name="Palculict T."/>
            <person name="Patil S."/>
            <person name="Pu L.-L."/>
            <person name="Saada N."/>
            <person name="Tang L."/>
            <person name="Weissenberger G."/>
            <person name="Zhu Y."/>
            <person name="Hemphill L."/>
            <person name="Shang Y."/>
            <person name="Youmans B."/>
            <person name="Ayvaz T."/>
            <person name="Ross M."/>
            <person name="Santibanez J."/>
            <person name="Aqrawi P."/>
            <person name="Gross S."/>
            <person name="Joshi V."/>
            <person name="Fowler G."/>
            <person name="Nazareth L."/>
            <person name="Reid J."/>
            <person name="Worley K."/>
            <person name="Petrosino J."/>
            <person name="Highlander S."/>
            <person name="Gibbs R."/>
        </authorList>
    </citation>
    <scope>NUCLEOTIDE SEQUENCE [LARGE SCALE GENOMIC DNA]</scope>
    <source>
        <strain evidence="21 22">ATCC 51599</strain>
    </source>
</reference>
<feature type="active site" evidence="19">
    <location>
        <position position="185"/>
    </location>
</feature>
<keyword evidence="16 19" id="KW-0961">Cell wall biogenesis/degradation</keyword>
<evidence type="ECO:0000256" key="1">
    <source>
        <dbReference type="ARBA" id="ARBA00001974"/>
    </source>
</evidence>
<evidence type="ECO:0000256" key="12">
    <source>
        <dbReference type="ARBA" id="ARBA00022960"/>
    </source>
</evidence>
<comment type="subcellular location">
    <subcellularLocation>
        <location evidence="3 19">Cytoplasm</location>
    </subcellularLocation>
</comment>
<keyword evidence="11 19" id="KW-0521">NADP</keyword>
<protein>
    <recommendedName>
        <fullName evidence="6 19">UDP-N-acetylenolpyruvoylglucosamine reductase</fullName>
        <ecNumber evidence="5 19">1.3.1.98</ecNumber>
    </recommendedName>
    <alternativeName>
        <fullName evidence="17 19">UDP-N-acetylmuramate dehydrogenase</fullName>
    </alternativeName>
</protein>
<evidence type="ECO:0000256" key="4">
    <source>
        <dbReference type="ARBA" id="ARBA00004752"/>
    </source>
</evidence>
<comment type="function">
    <text evidence="2 19">Cell wall formation.</text>
</comment>
<dbReference type="PROSITE" id="PS51387">
    <property type="entry name" value="FAD_PCMH"/>
    <property type="match status" value="1"/>
</dbReference>
<accession>E7RWX1</accession>
<dbReference type="Gene3D" id="3.30.43.10">
    <property type="entry name" value="Uridine Diphospho-n-acetylenolpyruvylglucosamine Reductase, domain 2"/>
    <property type="match status" value="1"/>
</dbReference>
<dbReference type="Proteomes" id="UP000011021">
    <property type="component" value="Unassembled WGS sequence"/>
</dbReference>
<dbReference type="InterPro" id="IPR036635">
    <property type="entry name" value="MurB_C_sf"/>
</dbReference>
<dbReference type="EC" id="1.3.1.98" evidence="5 19"/>
<dbReference type="InterPro" id="IPR016167">
    <property type="entry name" value="FAD-bd_PCMH_sub1"/>
</dbReference>
<dbReference type="GO" id="GO:0051301">
    <property type="term" value="P:cell division"/>
    <property type="evidence" value="ECO:0007669"/>
    <property type="project" value="UniProtKB-KW"/>
</dbReference>
<evidence type="ECO:0000259" key="20">
    <source>
        <dbReference type="PROSITE" id="PS51387"/>
    </source>
</evidence>
<keyword evidence="10 19" id="KW-0274">FAD</keyword>
<evidence type="ECO:0000256" key="17">
    <source>
        <dbReference type="ARBA" id="ARBA00031026"/>
    </source>
</evidence>
<evidence type="ECO:0000256" key="13">
    <source>
        <dbReference type="ARBA" id="ARBA00022984"/>
    </source>
</evidence>
<gene>
    <name evidence="19 21" type="primary">murB</name>
    <name evidence="21" type="ORF">HMPREF0551_1184</name>
</gene>
<dbReference type="PANTHER" id="PTHR21071:SF4">
    <property type="entry name" value="UDP-N-ACETYLENOLPYRUVOYLGLUCOSAMINE REDUCTASE"/>
    <property type="match status" value="1"/>
</dbReference>
<comment type="cofactor">
    <cofactor evidence="1 19">
        <name>FAD</name>
        <dbReference type="ChEBI" id="CHEBI:57692"/>
    </cofactor>
</comment>
<evidence type="ECO:0000313" key="21">
    <source>
        <dbReference type="EMBL" id="EFV95225.1"/>
    </source>
</evidence>
<feature type="domain" description="FAD-binding PCMH-type" evidence="20">
    <location>
        <begin position="43"/>
        <end position="209"/>
    </location>
</feature>
<keyword evidence="12 19" id="KW-0133">Cell shape</keyword>
<keyword evidence="22" id="KW-1185">Reference proteome</keyword>
<dbReference type="HAMAP" id="MF_00037">
    <property type="entry name" value="MurB"/>
    <property type="match status" value="1"/>
</dbReference>
<keyword evidence="8 19" id="KW-0132">Cell division</keyword>
<dbReference type="SUPFAM" id="SSF56194">
    <property type="entry name" value="Uridine diphospho-N-Acetylenolpyruvylglucosamine reductase, MurB, C-terminal domain"/>
    <property type="match status" value="1"/>
</dbReference>
<comment type="pathway">
    <text evidence="4 19">Cell wall biogenesis; peptidoglycan biosynthesis.</text>
</comment>
<keyword evidence="7 19" id="KW-0963">Cytoplasm</keyword>
<dbReference type="InterPro" id="IPR003170">
    <property type="entry name" value="MurB"/>
</dbReference>
<evidence type="ECO:0000256" key="10">
    <source>
        <dbReference type="ARBA" id="ARBA00022827"/>
    </source>
</evidence>
<evidence type="ECO:0000256" key="5">
    <source>
        <dbReference type="ARBA" id="ARBA00012518"/>
    </source>
</evidence>
<dbReference type="GO" id="GO:0005829">
    <property type="term" value="C:cytosol"/>
    <property type="evidence" value="ECO:0007669"/>
    <property type="project" value="TreeGrafter"/>
</dbReference>
<organism evidence="21 22">
    <name type="scientific">Lautropia mirabilis ATCC 51599</name>
    <dbReference type="NCBI Taxonomy" id="887898"/>
    <lineage>
        <taxon>Bacteria</taxon>
        <taxon>Pseudomonadati</taxon>
        <taxon>Pseudomonadota</taxon>
        <taxon>Betaproteobacteria</taxon>
        <taxon>Burkholderiales</taxon>
        <taxon>Burkholderiaceae</taxon>
        <taxon>Lautropia</taxon>
    </lineage>
</organism>
<dbReference type="Gene3D" id="3.90.78.10">
    <property type="entry name" value="UDP-N-acetylenolpyruvoylglucosamine reductase, C-terminal domain"/>
    <property type="match status" value="1"/>
</dbReference>
<feature type="active site" description="Proton donor" evidence="19">
    <location>
        <position position="256"/>
    </location>
</feature>
<dbReference type="eggNOG" id="COG0812">
    <property type="taxonomic scope" value="Bacteria"/>
</dbReference>
<evidence type="ECO:0000256" key="2">
    <source>
        <dbReference type="ARBA" id="ARBA00003921"/>
    </source>
</evidence>
<dbReference type="NCBIfam" id="NF000755">
    <property type="entry name" value="PRK00046.1"/>
    <property type="match status" value="1"/>
</dbReference>
<dbReference type="InterPro" id="IPR006094">
    <property type="entry name" value="Oxid_FAD_bind_N"/>
</dbReference>
<comment type="caution">
    <text evidence="21">The sequence shown here is derived from an EMBL/GenBank/DDBJ whole genome shotgun (WGS) entry which is preliminary data.</text>
</comment>
<dbReference type="AlphaFoldDB" id="E7RWX1"/>
<dbReference type="EMBL" id="AEQP01000004">
    <property type="protein sequence ID" value="EFV95225.1"/>
    <property type="molecule type" value="Genomic_DNA"/>
</dbReference>
<dbReference type="HOGENOM" id="CLU_035304_0_0_4"/>
<evidence type="ECO:0000256" key="11">
    <source>
        <dbReference type="ARBA" id="ARBA00022857"/>
    </source>
</evidence>
<sequence length="361" mass="39707">MSYSVQHNLQLRPFNTFGIRATAHLACTLDDEAAVDEVLGLLREKGAAEVHAPPPHEIRPNEQPFPRPLILSGGSNLLLARDLDEPVLLMRTRGRHVVEQQGDTVWLDVAAGEVWHDTVRWTLQQGYYGLENLALIPGRVGAAPWQNIGAYGVEAGERIDSVAAIHLQTGERRRFTAAECAFGYRQSFFKTPAGRDWLILSVRLRLSRTFVPRLDYAELRTALAMPGLTAVQVADTVEAIRRSKLPDPALLGNAGSFFHNPVVDGETVERLRRLHPGLPAHTVAGNGTPATFKLSAGWLIDACGWKGHREGDAGVSPRHALVLVNYGEATGQDILHLARRIQDSVQERFGVPLRPEPVVIL</sequence>
<evidence type="ECO:0000256" key="15">
    <source>
        <dbReference type="ARBA" id="ARBA00023306"/>
    </source>
</evidence>
<name>E7RWX1_9BURK</name>
<dbReference type="STRING" id="887898.HMPREF0551_1184"/>
<dbReference type="Gene3D" id="3.30.465.10">
    <property type="match status" value="1"/>
</dbReference>
<evidence type="ECO:0000256" key="18">
    <source>
        <dbReference type="ARBA" id="ARBA00048914"/>
    </source>
</evidence>
<feature type="active site" evidence="19">
    <location>
        <position position="356"/>
    </location>
</feature>
<keyword evidence="9 19" id="KW-0285">Flavoprotein</keyword>
<evidence type="ECO:0000256" key="14">
    <source>
        <dbReference type="ARBA" id="ARBA00023002"/>
    </source>
</evidence>